<accession>A0ABV8Q0D1</accession>
<sequence>MMGELNTEKANVLIVEDDSFSQTILNMFLKQQYCTAVADNGSEALNILQSGFMPQLIISDLHTPELDGFQLLEILKANPLYQAIPFVVLCGDDSEVQKIRCTKAGAAAFVVKPFNPTVLASLIDTLLKKN</sequence>
<dbReference type="InterPro" id="IPR011006">
    <property type="entry name" value="CheY-like_superfamily"/>
</dbReference>
<dbReference type="InterPro" id="IPR050595">
    <property type="entry name" value="Bact_response_regulator"/>
</dbReference>
<keyword evidence="1 2" id="KW-0597">Phosphoprotein</keyword>
<dbReference type="PANTHER" id="PTHR44591:SF3">
    <property type="entry name" value="RESPONSE REGULATORY DOMAIN-CONTAINING PROTEIN"/>
    <property type="match status" value="1"/>
</dbReference>
<evidence type="ECO:0000256" key="1">
    <source>
        <dbReference type="ARBA" id="ARBA00022553"/>
    </source>
</evidence>
<protein>
    <submittedName>
        <fullName evidence="4">PleD family two-component system response regulator</fullName>
    </submittedName>
</protein>
<evidence type="ECO:0000313" key="5">
    <source>
        <dbReference type="Proteomes" id="UP001595906"/>
    </source>
</evidence>
<feature type="domain" description="Response regulatory" evidence="3">
    <location>
        <begin position="11"/>
        <end position="127"/>
    </location>
</feature>
<keyword evidence="5" id="KW-1185">Reference proteome</keyword>
<dbReference type="RefSeq" id="WP_379014601.1">
    <property type="nucleotide sequence ID" value="NZ_JBHSDC010000023.1"/>
</dbReference>
<organism evidence="4 5">
    <name type="scientific">Parasediminibacterium paludis</name>
    <dbReference type="NCBI Taxonomy" id="908966"/>
    <lineage>
        <taxon>Bacteria</taxon>
        <taxon>Pseudomonadati</taxon>
        <taxon>Bacteroidota</taxon>
        <taxon>Chitinophagia</taxon>
        <taxon>Chitinophagales</taxon>
        <taxon>Chitinophagaceae</taxon>
        <taxon>Parasediminibacterium</taxon>
    </lineage>
</organism>
<dbReference type="PROSITE" id="PS50110">
    <property type="entry name" value="RESPONSE_REGULATORY"/>
    <property type="match status" value="1"/>
</dbReference>
<dbReference type="Pfam" id="PF00072">
    <property type="entry name" value="Response_reg"/>
    <property type="match status" value="1"/>
</dbReference>
<reference evidence="5" key="1">
    <citation type="journal article" date="2019" name="Int. J. Syst. Evol. Microbiol.">
        <title>The Global Catalogue of Microorganisms (GCM) 10K type strain sequencing project: providing services to taxonomists for standard genome sequencing and annotation.</title>
        <authorList>
            <consortium name="The Broad Institute Genomics Platform"/>
            <consortium name="The Broad Institute Genome Sequencing Center for Infectious Disease"/>
            <person name="Wu L."/>
            <person name="Ma J."/>
        </authorList>
    </citation>
    <scope>NUCLEOTIDE SEQUENCE [LARGE SCALE GENOMIC DNA]</scope>
    <source>
        <strain evidence="5">CECT 8010</strain>
    </source>
</reference>
<evidence type="ECO:0000259" key="3">
    <source>
        <dbReference type="PROSITE" id="PS50110"/>
    </source>
</evidence>
<dbReference type="Gene3D" id="3.40.50.2300">
    <property type="match status" value="1"/>
</dbReference>
<dbReference type="Proteomes" id="UP001595906">
    <property type="component" value="Unassembled WGS sequence"/>
</dbReference>
<feature type="modified residue" description="4-aspartylphosphate" evidence="2">
    <location>
        <position position="60"/>
    </location>
</feature>
<proteinExistence type="predicted"/>
<dbReference type="PANTHER" id="PTHR44591">
    <property type="entry name" value="STRESS RESPONSE REGULATOR PROTEIN 1"/>
    <property type="match status" value="1"/>
</dbReference>
<dbReference type="CDD" id="cd00156">
    <property type="entry name" value="REC"/>
    <property type="match status" value="1"/>
</dbReference>
<evidence type="ECO:0000256" key="2">
    <source>
        <dbReference type="PROSITE-ProRule" id="PRU00169"/>
    </source>
</evidence>
<dbReference type="SUPFAM" id="SSF52172">
    <property type="entry name" value="CheY-like"/>
    <property type="match status" value="1"/>
</dbReference>
<name>A0ABV8Q0D1_9BACT</name>
<dbReference type="SMART" id="SM00448">
    <property type="entry name" value="REC"/>
    <property type="match status" value="1"/>
</dbReference>
<dbReference type="InterPro" id="IPR001789">
    <property type="entry name" value="Sig_transdc_resp-reg_receiver"/>
</dbReference>
<evidence type="ECO:0000313" key="4">
    <source>
        <dbReference type="EMBL" id="MFC4232657.1"/>
    </source>
</evidence>
<comment type="caution">
    <text evidence="4">The sequence shown here is derived from an EMBL/GenBank/DDBJ whole genome shotgun (WGS) entry which is preliminary data.</text>
</comment>
<gene>
    <name evidence="4" type="ORF">ACFOW1_12210</name>
</gene>
<dbReference type="EMBL" id="JBHSDC010000023">
    <property type="protein sequence ID" value="MFC4232657.1"/>
    <property type="molecule type" value="Genomic_DNA"/>
</dbReference>